<gene>
    <name evidence="5" type="primary">nuoN</name>
    <name evidence="8" type="ORF">B0H50_10463</name>
</gene>
<feature type="transmembrane region" description="Helical" evidence="5">
    <location>
        <begin position="312"/>
        <end position="334"/>
    </location>
</feature>
<keyword evidence="5" id="KW-1278">Translocase</keyword>
<feature type="transmembrane region" description="Helical" evidence="5">
    <location>
        <begin position="437"/>
        <end position="460"/>
    </location>
</feature>
<evidence type="ECO:0000313" key="8">
    <source>
        <dbReference type="EMBL" id="PWL03639.1"/>
    </source>
</evidence>
<evidence type="ECO:0000256" key="2">
    <source>
        <dbReference type="ARBA" id="ARBA00022692"/>
    </source>
</evidence>
<dbReference type="Proteomes" id="UP000245523">
    <property type="component" value="Unassembled WGS sequence"/>
</dbReference>
<reference evidence="8 9" key="1">
    <citation type="submission" date="2018-05" db="EMBL/GenBank/DDBJ databases">
        <title>Animal gut microbial communities from fecal samples from Wisconsin, USA.</title>
        <authorList>
            <person name="Neumann A."/>
        </authorList>
    </citation>
    <scope>NUCLEOTIDE SEQUENCE [LARGE SCALE GENOMIC DNA]</scope>
    <source>
        <strain evidence="8 9">UWS4</strain>
    </source>
</reference>
<accession>A0ABX5LMI5</accession>
<keyword evidence="5" id="KW-0830">Ubiquinone</keyword>
<evidence type="ECO:0000256" key="6">
    <source>
        <dbReference type="RuleBase" id="RU000320"/>
    </source>
</evidence>
<dbReference type="Pfam" id="PF00361">
    <property type="entry name" value="Proton_antipo_M"/>
    <property type="match status" value="1"/>
</dbReference>
<feature type="transmembrane region" description="Helical" evidence="5">
    <location>
        <begin position="156"/>
        <end position="177"/>
    </location>
</feature>
<evidence type="ECO:0000256" key="1">
    <source>
        <dbReference type="ARBA" id="ARBA00004127"/>
    </source>
</evidence>
<feature type="transmembrane region" description="Helical" evidence="5">
    <location>
        <begin position="6"/>
        <end position="24"/>
    </location>
</feature>
<dbReference type="HAMAP" id="MF_00445">
    <property type="entry name" value="NDH1_NuoN_1"/>
    <property type="match status" value="1"/>
</dbReference>
<feature type="transmembrane region" description="Helical" evidence="5">
    <location>
        <begin position="125"/>
        <end position="144"/>
    </location>
</feature>
<feature type="transmembrane region" description="Helical" evidence="5">
    <location>
        <begin position="197"/>
        <end position="221"/>
    </location>
</feature>
<dbReference type="InterPro" id="IPR001750">
    <property type="entry name" value="ND/Mrp_TM"/>
</dbReference>
<keyword evidence="4 5" id="KW-0472">Membrane</keyword>
<protein>
    <recommendedName>
        <fullName evidence="5">NADH-quinone oxidoreductase subunit N</fullName>
        <ecNumber evidence="5">7.1.1.-</ecNumber>
    </recommendedName>
    <alternativeName>
        <fullName evidence="5">NADH dehydrogenase I subunit N</fullName>
    </alternativeName>
    <alternativeName>
        <fullName evidence="5">NDH-1 subunit N</fullName>
    </alternativeName>
</protein>
<keyword evidence="5" id="KW-0874">Quinone</keyword>
<keyword evidence="5" id="KW-1003">Cell membrane</keyword>
<comment type="similarity">
    <text evidence="5">Belongs to the complex I subunit 2 family.</text>
</comment>
<evidence type="ECO:0000313" key="9">
    <source>
        <dbReference type="Proteomes" id="UP000245523"/>
    </source>
</evidence>
<keyword evidence="5" id="KW-0520">NAD</keyword>
<feature type="domain" description="NADH:quinone oxidoreductase/Mrp antiporter transmembrane" evidence="7">
    <location>
        <begin position="122"/>
        <end position="404"/>
    </location>
</feature>
<dbReference type="EMBL" id="QGHD01000004">
    <property type="protein sequence ID" value="PWL03639.1"/>
    <property type="molecule type" value="Genomic_DNA"/>
</dbReference>
<keyword evidence="5" id="KW-0813">Transport</keyword>
<keyword evidence="3 5" id="KW-1133">Transmembrane helix</keyword>
<feature type="transmembrane region" description="Helical" evidence="5">
    <location>
        <begin position="228"/>
        <end position="254"/>
    </location>
</feature>
<feature type="transmembrane region" description="Helical" evidence="5">
    <location>
        <begin position="355"/>
        <end position="378"/>
    </location>
</feature>
<dbReference type="EC" id="7.1.1.-" evidence="5"/>
<feature type="transmembrane region" description="Helical" evidence="5">
    <location>
        <begin position="288"/>
        <end position="306"/>
    </location>
</feature>
<comment type="subunit">
    <text evidence="5">NDH-1 is composed of 14 different subunits. Subunits NuoA, H, J, K, L, M, N constitute the membrane sector of the complex.</text>
</comment>
<feature type="transmembrane region" description="Helical" evidence="5">
    <location>
        <begin position="36"/>
        <end position="55"/>
    </location>
</feature>
<comment type="subcellular location">
    <subcellularLocation>
        <location evidence="5">Cell membrane</location>
        <topology evidence="5">Multi-pass membrane protein</topology>
    </subcellularLocation>
    <subcellularLocation>
        <location evidence="1">Endomembrane system</location>
        <topology evidence="1">Multi-pass membrane protein</topology>
    </subcellularLocation>
    <subcellularLocation>
        <location evidence="6">Membrane</location>
        <topology evidence="6">Multi-pass membrane protein</topology>
    </subcellularLocation>
</comment>
<feature type="transmembrane region" description="Helical" evidence="5">
    <location>
        <begin position="260"/>
        <end position="281"/>
    </location>
</feature>
<evidence type="ECO:0000256" key="4">
    <source>
        <dbReference type="ARBA" id="ARBA00023136"/>
    </source>
</evidence>
<evidence type="ECO:0000259" key="7">
    <source>
        <dbReference type="Pfam" id="PF00361"/>
    </source>
</evidence>
<feature type="transmembrane region" description="Helical" evidence="5">
    <location>
        <begin position="70"/>
        <end position="90"/>
    </location>
</feature>
<dbReference type="PANTHER" id="PTHR22773">
    <property type="entry name" value="NADH DEHYDROGENASE"/>
    <property type="match status" value="1"/>
</dbReference>
<dbReference type="RefSeq" id="WP_109587249.1">
    <property type="nucleotide sequence ID" value="NZ_QGHD01000004.1"/>
</dbReference>
<keyword evidence="2 5" id="KW-0812">Transmembrane</keyword>
<name>A0ABX5LMI5_9BACT</name>
<dbReference type="InterPro" id="IPR010096">
    <property type="entry name" value="NADH-Q_OxRdtase_suN/2"/>
</dbReference>
<evidence type="ECO:0000256" key="5">
    <source>
        <dbReference type="HAMAP-Rule" id="MF_00445"/>
    </source>
</evidence>
<evidence type="ECO:0000256" key="3">
    <source>
        <dbReference type="ARBA" id="ARBA00022989"/>
    </source>
</evidence>
<keyword evidence="9" id="KW-1185">Reference proteome</keyword>
<feature type="transmembrane region" description="Helical" evidence="5">
    <location>
        <begin position="390"/>
        <end position="410"/>
    </location>
</feature>
<sequence length="465" mass="49242">MTASFMNLLPIVIVALGAMICIATEPFIADKNKQKVIPWIASTFLFLSAISLHFVRLDAGSIFGLLELDVIRLVLLGAVLLCAFLGIGGLQVTLAREKFPAGEPYGLTLLATVGVMIMVQSVDFLPLFIGMELAAYPVYGLVGLRRKDRNANEATFKYFVTGAVFSVLFLYGMALVYGATGTTHFDGKVLAGRESLYSLGVLISAFALLFKAGAAPVHFWVADVYTGASVAVTGFMAAVIKVGALAALGALWMRSGFEKLAPVIITVAILSMVIGAFSGIVQKSIRRIFAFSAVMNAGFIVLGLLMKDLSTMYYFLITYAIASSGALAAISAFSGKGDAKENLDDIRGRGRRHPLEGIAAVICLASLAGLPPLSGFLAKFALFTGVVKTGYIALAAFGFVLSIIAMYYYLRVAIAIFAPAGECKCCGCNALSDSTKFLLRFGIVIAALSLISLAVLPMLIPVTSM</sequence>
<organism evidence="8 9">
    <name type="scientific">Hallerella porci</name>
    <dbReference type="NCBI Taxonomy" id="1945871"/>
    <lineage>
        <taxon>Bacteria</taxon>
        <taxon>Pseudomonadati</taxon>
        <taxon>Fibrobacterota</taxon>
        <taxon>Fibrobacteria</taxon>
        <taxon>Fibrobacterales</taxon>
        <taxon>Fibrobacteraceae</taxon>
        <taxon>Hallerella</taxon>
    </lineage>
</organism>
<comment type="catalytic activity">
    <reaction evidence="5">
        <text>a quinone + NADH + 5 H(+)(in) = a quinol + NAD(+) + 4 H(+)(out)</text>
        <dbReference type="Rhea" id="RHEA:57888"/>
        <dbReference type="ChEBI" id="CHEBI:15378"/>
        <dbReference type="ChEBI" id="CHEBI:24646"/>
        <dbReference type="ChEBI" id="CHEBI:57540"/>
        <dbReference type="ChEBI" id="CHEBI:57945"/>
        <dbReference type="ChEBI" id="CHEBI:132124"/>
    </reaction>
</comment>
<proteinExistence type="inferred from homology"/>
<comment type="function">
    <text evidence="5">NDH-1 shuttles electrons from NADH, via FMN and iron-sulfur (Fe-S) centers, to quinones in the respiratory chain. The immediate electron acceptor for the enzyme in this species is believed to be ubiquinone. Couples the redox reaction to proton translocation (for every two electrons transferred, four hydrogen ions are translocated across the cytoplasmic membrane), and thus conserves the redox energy in a proton gradient.</text>
</comment>
<comment type="caution">
    <text evidence="8">The sequence shown here is derived from an EMBL/GenBank/DDBJ whole genome shotgun (WGS) entry which is preliminary data.</text>
</comment>